<dbReference type="HOGENOM" id="CLU_1871912_0_0_9"/>
<reference evidence="1 2" key="1">
    <citation type="submission" date="2010-12" db="EMBL/GenBank/DDBJ databases">
        <title>The Genome Sequence of Coprobacillus sp. strain 29_1.</title>
        <authorList>
            <consortium name="The Broad Institute Genome Sequencing Platform"/>
            <person name="Earl A."/>
            <person name="Ward D."/>
            <person name="Feldgarden M."/>
            <person name="Gevers D."/>
            <person name="Daigneault M."/>
            <person name="Sibley C.D."/>
            <person name="White A."/>
            <person name="Strauss J."/>
            <person name="Allen-Vercoe E."/>
            <person name="Young S.K."/>
            <person name="Zeng Q."/>
            <person name="Gargeya S."/>
            <person name="Fitzgerald M."/>
            <person name="Haas B."/>
            <person name="Abouelleil A."/>
            <person name="Alvarado L."/>
            <person name="Arachchi H.M."/>
            <person name="Berlin A."/>
            <person name="Brown A."/>
            <person name="Chapman S.B."/>
            <person name="Chen Z."/>
            <person name="Dunbar C."/>
            <person name="Freedman E."/>
            <person name="Gearin G."/>
            <person name="Gellesch M."/>
            <person name="Goldberg J."/>
            <person name="Griggs A."/>
            <person name="Gujja S."/>
            <person name="Heilman E."/>
            <person name="Heiman D."/>
            <person name="Howarth C."/>
            <person name="Larson L."/>
            <person name="Lui A."/>
            <person name="MacDonald P.J.P."/>
            <person name="Mehta T."/>
            <person name="Montmayeur A."/>
            <person name="Murphy C."/>
            <person name="Neiman D."/>
            <person name="Pearson M."/>
            <person name="Priest M."/>
            <person name="Roberts A."/>
            <person name="Saif S."/>
            <person name="Shea T."/>
            <person name="Shenoy N."/>
            <person name="Sisk P."/>
            <person name="Stolte C."/>
            <person name="Sykes S."/>
            <person name="White J."/>
            <person name="Yandava C."/>
            <person name="Nusbaum C."/>
            <person name="Birren B."/>
        </authorList>
    </citation>
    <scope>NUCLEOTIDE SEQUENCE [LARGE SCALE GENOMIC DNA]</scope>
    <source>
        <strain evidence="1 2">29_1</strain>
    </source>
</reference>
<dbReference type="Gene3D" id="1.10.10.10">
    <property type="entry name" value="Winged helix-like DNA-binding domain superfamily/Winged helix DNA-binding domain"/>
    <property type="match status" value="1"/>
</dbReference>
<dbReference type="InterPro" id="IPR013324">
    <property type="entry name" value="RNA_pol_sigma_r3/r4-like"/>
</dbReference>
<dbReference type="Proteomes" id="UP000003157">
    <property type="component" value="Unassembled WGS sequence"/>
</dbReference>
<dbReference type="RefSeq" id="WP_008787973.1">
    <property type="nucleotide sequence ID" value="NZ_AKCB01000001.1"/>
</dbReference>
<dbReference type="STRING" id="100884.GCA_000269565_00844"/>
<dbReference type="SUPFAM" id="SSF88659">
    <property type="entry name" value="Sigma3 and sigma4 domains of RNA polymerase sigma factors"/>
    <property type="match status" value="1"/>
</dbReference>
<evidence type="ECO:0000313" key="1">
    <source>
        <dbReference type="EMBL" id="EFW05890.1"/>
    </source>
</evidence>
<keyword evidence="2" id="KW-1185">Reference proteome</keyword>
<gene>
    <name evidence="1" type="ORF">HMPREF9488_00857</name>
</gene>
<protein>
    <recommendedName>
        <fullName evidence="3">Phage transcriptional regulator</fullName>
    </recommendedName>
</protein>
<name>E7G7W9_9FIRM</name>
<comment type="caution">
    <text evidence="1">The sequence shown here is derived from an EMBL/GenBank/DDBJ whole genome shotgun (WGS) entry which is preliminary data.</text>
</comment>
<dbReference type="eggNOG" id="ENOG5034BW4">
    <property type="taxonomic scope" value="Bacteria"/>
</dbReference>
<evidence type="ECO:0000313" key="2">
    <source>
        <dbReference type="Proteomes" id="UP000003157"/>
    </source>
</evidence>
<dbReference type="InterPro" id="IPR036388">
    <property type="entry name" value="WH-like_DNA-bd_sf"/>
</dbReference>
<dbReference type="AlphaFoldDB" id="E7G7W9"/>
<organism evidence="1 2">
    <name type="scientific">Coprobacillus cateniformis</name>
    <dbReference type="NCBI Taxonomy" id="100884"/>
    <lineage>
        <taxon>Bacteria</taxon>
        <taxon>Bacillati</taxon>
        <taxon>Bacillota</taxon>
        <taxon>Erysipelotrichia</taxon>
        <taxon>Erysipelotrichales</taxon>
        <taxon>Coprobacillaceae</taxon>
        <taxon>Coprobacillus</taxon>
    </lineage>
</organism>
<proteinExistence type="predicted"/>
<evidence type="ECO:0008006" key="3">
    <source>
        <dbReference type="Google" id="ProtNLM"/>
    </source>
</evidence>
<sequence>MSYQDTLDRKATIKVARRELNHFSDLLKLHETSSYNVGSPSYDSITTIVNYLNYDQKQLEKIIKKDKQFEAIMKVYNAIMKLSEEEMQVIYTRYILQYKNEDLDEILGYSERKRRRIMNNALFNIAIILHIEIKKD</sequence>
<dbReference type="EMBL" id="ADKX01000012">
    <property type="protein sequence ID" value="EFW05890.1"/>
    <property type="molecule type" value="Genomic_DNA"/>
</dbReference>
<dbReference type="OrthoDB" id="9965605at2"/>
<dbReference type="GeneID" id="78228734"/>
<accession>E7G7W9</accession>